<dbReference type="OrthoDB" id="5298787at2"/>
<reference evidence="1 2" key="1">
    <citation type="submission" date="2017-12" db="EMBL/GenBank/DDBJ databases">
        <title>Genomes of bacteria within cyanobacterial aggregates.</title>
        <authorList>
            <person name="Cai H."/>
        </authorList>
    </citation>
    <scope>NUCLEOTIDE SEQUENCE [LARGE SCALE GENOMIC DNA]</scope>
    <source>
        <strain evidence="1 2">TH16</strain>
    </source>
</reference>
<dbReference type="KEGG" id="ncb:C0V82_09965"/>
<dbReference type="Proteomes" id="UP000234752">
    <property type="component" value="Chromosome eg_1"/>
</dbReference>
<dbReference type="AlphaFoldDB" id="A0A2K9NBJ7"/>
<dbReference type="GO" id="GO:0008168">
    <property type="term" value="F:methyltransferase activity"/>
    <property type="evidence" value="ECO:0007669"/>
    <property type="project" value="UniProtKB-KW"/>
</dbReference>
<dbReference type="EMBL" id="CP025611">
    <property type="protein sequence ID" value="AUN30521.1"/>
    <property type="molecule type" value="Genomic_DNA"/>
</dbReference>
<gene>
    <name evidence="1" type="ORF">C0V82_09965</name>
</gene>
<accession>A0A2K9NBJ7</accession>
<organism evidence="1 2">
    <name type="scientific">Niveispirillum cyanobacteriorum</name>
    <dbReference type="NCBI Taxonomy" id="1612173"/>
    <lineage>
        <taxon>Bacteria</taxon>
        <taxon>Pseudomonadati</taxon>
        <taxon>Pseudomonadota</taxon>
        <taxon>Alphaproteobacteria</taxon>
        <taxon>Rhodospirillales</taxon>
        <taxon>Azospirillaceae</taxon>
        <taxon>Niveispirillum</taxon>
    </lineage>
</organism>
<keyword evidence="1" id="KW-0808">Transferase</keyword>
<dbReference type="SUPFAM" id="SSF53335">
    <property type="entry name" value="S-adenosyl-L-methionine-dependent methyltransferases"/>
    <property type="match status" value="1"/>
</dbReference>
<name>A0A2K9NBJ7_9PROT</name>
<protein>
    <submittedName>
        <fullName evidence="1">SAM-dependent methyltransferase</fullName>
    </submittedName>
</protein>
<keyword evidence="1" id="KW-0489">Methyltransferase</keyword>
<evidence type="ECO:0000313" key="2">
    <source>
        <dbReference type="Proteomes" id="UP000234752"/>
    </source>
</evidence>
<dbReference type="GO" id="GO:0032259">
    <property type="term" value="P:methylation"/>
    <property type="evidence" value="ECO:0007669"/>
    <property type="project" value="UniProtKB-KW"/>
</dbReference>
<proteinExistence type="predicted"/>
<dbReference type="Gene3D" id="3.40.50.150">
    <property type="entry name" value="Vaccinia Virus protein VP39"/>
    <property type="match status" value="1"/>
</dbReference>
<dbReference type="RefSeq" id="WP_102112203.1">
    <property type="nucleotide sequence ID" value="NZ_BMGN01000002.1"/>
</dbReference>
<sequence length="195" mass="20725">MSHVLPFSPPSPWIARFAPLLRPGGRMLDVACGGGRHLRHFRDRGLAVTGVDIDLRGVADLTGMDGVTLIQADLEGPNGWPPSLSDFDLVVVTNYLHRPLLPAIAGAVKPGGFLLYETFANGNQRHGRPSSPAFLLREGELLHLAMGQGLQVVAFEQGEVSSPKAAIVQRLAARRPLGTAADLNGDPEPVPLPPA</sequence>
<dbReference type="InterPro" id="IPR029063">
    <property type="entry name" value="SAM-dependent_MTases_sf"/>
</dbReference>
<evidence type="ECO:0000313" key="1">
    <source>
        <dbReference type="EMBL" id="AUN30521.1"/>
    </source>
</evidence>
<dbReference type="Pfam" id="PF13489">
    <property type="entry name" value="Methyltransf_23"/>
    <property type="match status" value="1"/>
</dbReference>
<keyword evidence="2" id="KW-1185">Reference proteome</keyword>
<dbReference type="CDD" id="cd02440">
    <property type="entry name" value="AdoMet_MTases"/>
    <property type="match status" value="1"/>
</dbReference>